<evidence type="ECO:0000256" key="1">
    <source>
        <dbReference type="ARBA" id="ARBA00000085"/>
    </source>
</evidence>
<dbReference type="PANTHER" id="PTHR24421">
    <property type="entry name" value="NITRATE/NITRITE SENSOR PROTEIN NARX-RELATED"/>
    <property type="match status" value="1"/>
</dbReference>
<feature type="transmembrane region" description="Helical" evidence="10">
    <location>
        <begin position="31"/>
        <end position="47"/>
    </location>
</feature>
<evidence type="ECO:0000256" key="3">
    <source>
        <dbReference type="ARBA" id="ARBA00022553"/>
    </source>
</evidence>
<evidence type="ECO:0000256" key="10">
    <source>
        <dbReference type="SAM" id="Phobius"/>
    </source>
</evidence>
<organism evidence="12 13">
    <name type="scientific">Pseudonocardia nematodicida</name>
    <dbReference type="NCBI Taxonomy" id="1206997"/>
    <lineage>
        <taxon>Bacteria</taxon>
        <taxon>Bacillati</taxon>
        <taxon>Actinomycetota</taxon>
        <taxon>Actinomycetes</taxon>
        <taxon>Pseudonocardiales</taxon>
        <taxon>Pseudonocardiaceae</taxon>
        <taxon>Pseudonocardia</taxon>
    </lineage>
</organism>
<protein>
    <recommendedName>
        <fullName evidence="2">histidine kinase</fullName>
        <ecNumber evidence="2">2.7.13.3</ecNumber>
    </recommendedName>
</protein>
<dbReference type="InterPro" id="IPR050482">
    <property type="entry name" value="Sensor_HK_TwoCompSys"/>
</dbReference>
<dbReference type="Proteomes" id="UP001494902">
    <property type="component" value="Unassembled WGS sequence"/>
</dbReference>
<evidence type="ECO:0000256" key="9">
    <source>
        <dbReference type="SAM" id="MobiDB-lite"/>
    </source>
</evidence>
<feature type="region of interest" description="Disordered" evidence="9">
    <location>
        <begin position="312"/>
        <end position="359"/>
    </location>
</feature>
<keyword evidence="4" id="KW-0808">Transferase</keyword>
<dbReference type="Gene3D" id="3.30.565.10">
    <property type="entry name" value="Histidine kinase-like ATPase, C-terminal domain"/>
    <property type="match status" value="1"/>
</dbReference>
<evidence type="ECO:0000256" key="6">
    <source>
        <dbReference type="ARBA" id="ARBA00022777"/>
    </source>
</evidence>
<evidence type="ECO:0000256" key="8">
    <source>
        <dbReference type="ARBA" id="ARBA00023012"/>
    </source>
</evidence>
<comment type="catalytic activity">
    <reaction evidence="1">
        <text>ATP + protein L-histidine = ADP + protein N-phospho-L-histidine.</text>
        <dbReference type="EC" id="2.7.13.3"/>
    </reaction>
</comment>
<dbReference type="GO" id="GO:0016301">
    <property type="term" value="F:kinase activity"/>
    <property type="evidence" value="ECO:0007669"/>
    <property type="project" value="UniProtKB-KW"/>
</dbReference>
<reference evidence="12 13" key="1">
    <citation type="submission" date="2024-03" db="EMBL/GenBank/DDBJ databases">
        <title>Draft genome sequence of Pseudonocardia nematodicida JCM 31783.</title>
        <authorList>
            <person name="Butdee W."/>
            <person name="Duangmal K."/>
        </authorList>
    </citation>
    <scope>NUCLEOTIDE SEQUENCE [LARGE SCALE GENOMIC DNA]</scope>
    <source>
        <strain evidence="12 13">JCM 31783</strain>
    </source>
</reference>
<dbReference type="EMBL" id="JBEDNQ010000005">
    <property type="protein sequence ID" value="MEQ3551383.1"/>
    <property type="molecule type" value="Genomic_DNA"/>
</dbReference>
<keyword evidence="5" id="KW-0547">Nucleotide-binding</keyword>
<dbReference type="PANTHER" id="PTHR24421:SF10">
    <property type="entry name" value="NITRATE_NITRITE SENSOR PROTEIN NARQ"/>
    <property type="match status" value="1"/>
</dbReference>
<keyword evidence="8" id="KW-0902">Two-component regulatory system</keyword>
<sequence length="431" mass="44627">MPNPRDVLVALAVAAAAVVGALLADPAARPLLPWGVALIGVAAVLLCWRSRYPVPVLAAVMVPTALYYWLGHPDGPAALLVAVAVYTVASRVSWRRAVVAGLAVVVAWTGSEALITAQRDGLSYLDHWSWIVATVASGVAVGALRRSAEVSAERAEERLARRVEQERLRIARDVHDVVSHSLSMIVVQAGVGAHVAARRPEEAVAALERIRDAGTDALRELRGTLALLRSPEDPDPVPGGGIDRLDEVVRAARAAGVEVTVSGAAGELSPEVGRTAFGIVREAVTNTVRHAPGAAAVAVSFARDGGLLRIRVADDGSPGRRRSPVGEPDDGPGACAGDRAPASPGAPRDGTRGRPDGQGLRGIAERTLALGGHLTAGPGTTGWTVTATLPPHATTPTTPDLPVDAHDSARRSRDRTSVAGSGERLRRGGVV</sequence>
<evidence type="ECO:0000256" key="4">
    <source>
        <dbReference type="ARBA" id="ARBA00022679"/>
    </source>
</evidence>
<keyword evidence="10" id="KW-0472">Membrane</keyword>
<dbReference type="RefSeq" id="WP_349298463.1">
    <property type="nucleotide sequence ID" value="NZ_JBEDNQ010000005.1"/>
</dbReference>
<feature type="transmembrane region" description="Helical" evidence="10">
    <location>
        <begin position="127"/>
        <end position="144"/>
    </location>
</feature>
<keyword evidence="10" id="KW-1133">Transmembrane helix</keyword>
<gene>
    <name evidence="12" type="ORF">WIS52_12975</name>
</gene>
<evidence type="ECO:0000259" key="11">
    <source>
        <dbReference type="Pfam" id="PF07730"/>
    </source>
</evidence>
<feature type="transmembrane region" description="Helical" evidence="10">
    <location>
        <begin position="54"/>
        <end position="70"/>
    </location>
</feature>
<dbReference type="InterPro" id="IPR011712">
    <property type="entry name" value="Sig_transdc_His_kin_sub3_dim/P"/>
</dbReference>
<keyword evidence="3" id="KW-0597">Phosphoprotein</keyword>
<proteinExistence type="predicted"/>
<feature type="region of interest" description="Disordered" evidence="9">
    <location>
        <begin position="372"/>
        <end position="431"/>
    </location>
</feature>
<name>A0ABV1KBZ6_9PSEU</name>
<keyword evidence="13" id="KW-1185">Reference proteome</keyword>
<keyword evidence="7" id="KW-0067">ATP-binding</keyword>
<evidence type="ECO:0000256" key="2">
    <source>
        <dbReference type="ARBA" id="ARBA00012438"/>
    </source>
</evidence>
<dbReference type="InterPro" id="IPR036890">
    <property type="entry name" value="HATPase_C_sf"/>
</dbReference>
<comment type="caution">
    <text evidence="12">The sequence shown here is derived from an EMBL/GenBank/DDBJ whole genome shotgun (WGS) entry which is preliminary data.</text>
</comment>
<dbReference type="CDD" id="cd16917">
    <property type="entry name" value="HATPase_UhpB-NarQ-NarX-like"/>
    <property type="match status" value="1"/>
</dbReference>
<dbReference type="Gene3D" id="1.20.5.1930">
    <property type="match status" value="1"/>
</dbReference>
<dbReference type="SUPFAM" id="SSF55874">
    <property type="entry name" value="ATPase domain of HSP90 chaperone/DNA topoisomerase II/histidine kinase"/>
    <property type="match status" value="1"/>
</dbReference>
<accession>A0ABV1KBZ6</accession>
<feature type="transmembrane region" description="Helical" evidence="10">
    <location>
        <begin position="76"/>
        <end position="92"/>
    </location>
</feature>
<keyword evidence="10" id="KW-0812">Transmembrane</keyword>
<dbReference type="Pfam" id="PF07730">
    <property type="entry name" value="HisKA_3"/>
    <property type="match status" value="1"/>
</dbReference>
<feature type="domain" description="Signal transduction histidine kinase subgroup 3 dimerisation and phosphoacceptor" evidence="11">
    <location>
        <begin position="166"/>
        <end position="232"/>
    </location>
</feature>
<keyword evidence="6 12" id="KW-0418">Kinase</keyword>
<evidence type="ECO:0000313" key="13">
    <source>
        <dbReference type="Proteomes" id="UP001494902"/>
    </source>
</evidence>
<feature type="transmembrane region" description="Helical" evidence="10">
    <location>
        <begin position="97"/>
        <end position="115"/>
    </location>
</feature>
<dbReference type="EC" id="2.7.13.3" evidence="2"/>
<evidence type="ECO:0000256" key="7">
    <source>
        <dbReference type="ARBA" id="ARBA00022840"/>
    </source>
</evidence>
<feature type="compositionally biased region" description="Low complexity" evidence="9">
    <location>
        <begin position="384"/>
        <end position="402"/>
    </location>
</feature>
<evidence type="ECO:0000313" key="12">
    <source>
        <dbReference type="EMBL" id="MEQ3551383.1"/>
    </source>
</evidence>
<feature type="compositionally biased region" description="Basic and acidic residues" evidence="9">
    <location>
        <begin position="403"/>
        <end position="416"/>
    </location>
</feature>
<evidence type="ECO:0000256" key="5">
    <source>
        <dbReference type="ARBA" id="ARBA00022741"/>
    </source>
</evidence>